<keyword evidence="1" id="KW-0472">Membrane</keyword>
<dbReference type="Proteomes" id="UP000305785">
    <property type="component" value="Unassembled WGS sequence"/>
</dbReference>
<keyword evidence="1" id="KW-0812">Transmembrane</keyword>
<gene>
    <name evidence="2" type="ORF">FAJ36_10760</name>
</gene>
<name>A0A4T2GTZ2_STRSU</name>
<dbReference type="RefSeq" id="WP_136671934.1">
    <property type="nucleotide sequence ID" value="NZ_SSXN01000029.1"/>
</dbReference>
<evidence type="ECO:0000313" key="3">
    <source>
        <dbReference type="Proteomes" id="UP000305785"/>
    </source>
</evidence>
<sequence>MKKLLYFLLFLTYIAFAFSTIFFLPYIYFSYLVGATGVGLGLSYSLHQEVKKHPEKSLSEYLPWGSKWDKIMVVTILLFSILFSFIPDVNWHRGLAILLGISYVLLWQAMLIQFLQKYYFKRDWAKTSQ</sequence>
<organism evidence="2 3">
    <name type="scientific">Streptococcus suis</name>
    <dbReference type="NCBI Taxonomy" id="1307"/>
    <lineage>
        <taxon>Bacteria</taxon>
        <taxon>Bacillati</taxon>
        <taxon>Bacillota</taxon>
        <taxon>Bacilli</taxon>
        <taxon>Lactobacillales</taxon>
        <taxon>Streptococcaceae</taxon>
        <taxon>Streptococcus</taxon>
    </lineage>
</organism>
<dbReference type="EMBL" id="SSXN01000029">
    <property type="protein sequence ID" value="TII02174.1"/>
    <property type="molecule type" value="Genomic_DNA"/>
</dbReference>
<reference evidence="2 3" key="1">
    <citation type="submission" date="2019-04" db="EMBL/GenBank/DDBJ databases">
        <title>Genome analysis of Streptococcus suis strain WUSS330.</title>
        <authorList>
            <person name="Chen H."/>
            <person name="Gao X."/>
            <person name="Wu Z."/>
        </authorList>
    </citation>
    <scope>NUCLEOTIDE SEQUENCE [LARGE SCALE GENOMIC DNA]</scope>
    <source>
        <strain evidence="2 3">WUSS330</strain>
    </source>
</reference>
<comment type="caution">
    <text evidence="2">The sequence shown here is derived from an EMBL/GenBank/DDBJ whole genome shotgun (WGS) entry which is preliminary data.</text>
</comment>
<protein>
    <submittedName>
        <fullName evidence="2">Uncharacterized protein</fullName>
    </submittedName>
</protein>
<feature type="transmembrane region" description="Helical" evidence="1">
    <location>
        <begin position="68"/>
        <end position="86"/>
    </location>
</feature>
<proteinExistence type="predicted"/>
<keyword evidence="1" id="KW-1133">Transmembrane helix</keyword>
<evidence type="ECO:0000256" key="1">
    <source>
        <dbReference type="SAM" id="Phobius"/>
    </source>
</evidence>
<feature type="transmembrane region" description="Helical" evidence="1">
    <location>
        <begin position="92"/>
        <end position="112"/>
    </location>
</feature>
<accession>A0A4T2GTZ2</accession>
<dbReference type="AlphaFoldDB" id="A0A4T2GTZ2"/>
<evidence type="ECO:0000313" key="2">
    <source>
        <dbReference type="EMBL" id="TII02174.1"/>
    </source>
</evidence>